<organism evidence="1 2">
    <name type="scientific">Methylorubrum extorquens (strain ATCC 14718 / DSM 1338 / JCM 2805 / NCIMB 9133 / AM1)</name>
    <name type="common">Methylobacterium extorquens</name>
    <dbReference type="NCBI Taxonomy" id="272630"/>
    <lineage>
        <taxon>Bacteria</taxon>
        <taxon>Pseudomonadati</taxon>
        <taxon>Pseudomonadota</taxon>
        <taxon>Alphaproteobacteria</taxon>
        <taxon>Hyphomicrobiales</taxon>
        <taxon>Methylobacteriaceae</taxon>
        <taxon>Methylorubrum</taxon>
    </lineage>
</organism>
<evidence type="ECO:0000313" key="1">
    <source>
        <dbReference type="EMBL" id="ACS41664.1"/>
    </source>
</evidence>
<keyword evidence="2" id="KW-1185">Reference proteome</keyword>
<evidence type="ECO:0000313" key="2">
    <source>
        <dbReference type="Proteomes" id="UP000009081"/>
    </source>
</evidence>
<dbReference type="STRING" id="272630.MexAM1_META1p3984"/>
<dbReference type="AlphaFoldDB" id="C5B0S7"/>
<reference evidence="1 2" key="1">
    <citation type="journal article" date="2009" name="PLoS ONE">
        <title>Methylobacterium genome sequences: a reference blueprint to investigate microbial metabolism of C1 compounds from natural and industrial sources.</title>
        <authorList>
            <person name="Vuilleumier S."/>
            <person name="Chistoserdova L."/>
            <person name="Lee M.-C."/>
            <person name="Bringel F."/>
            <person name="Lajus A."/>
            <person name="Zhou Y."/>
            <person name="Gourion B."/>
            <person name="Barbe V."/>
            <person name="Chang J."/>
            <person name="Cruveiller S."/>
            <person name="Dossat C."/>
            <person name="Gillett W."/>
            <person name="Gruffaz C."/>
            <person name="Haugen E."/>
            <person name="Hourcade E."/>
            <person name="Levy R."/>
            <person name="Mangenot S."/>
            <person name="Muller E."/>
            <person name="Nadalig T."/>
            <person name="Pagni M."/>
            <person name="Penny C."/>
            <person name="Peyraud R."/>
            <person name="Robinson D.G."/>
            <person name="Roche D."/>
            <person name="Rouy Z."/>
            <person name="Saenampechek C."/>
            <person name="Salvignol G."/>
            <person name="Vallenet D."/>
            <person name="Wu Z."/>
            <person name="Marx C.J."/>
            <person name="Vorholt J.A."/>
            <person name="Olson M.V."/>
            <person name="Kaul R."/>
            <person name="Weissenbach J."/>
            <person name="Medigue C."/>
            <person name="Lidstrom M.E."/>
        </authorList>
    </citation>
    <scope>NUCLEOTIDE SEQUENCE [LARGE SCALE GENOMIC DNA]</scope>
    <source>
        <strain evidence="2">ATCC 14718 / DSM 1338 / JCM 2805 / NCIMB 9133 / AM1</strain>
    </source>
</reference>
<accession>C5B0S7</accession>
<dbReference type="EMBL" id="CP001510">
    <property type="protein sequence ID" value="ACS41664.1"/>
    <property type="molecule type" value="Genomic_DNA"/>
</dbReference>
<dbReference type="HOGENOM" id="CLU_2585617_0_0_5"/>
<dbReference type="Proteomes" id="UP000009081">
    <property type="component" value="Chromosome"/>
</dbReference>
<sequence>MTSLPSGLASISARLDDIPQVRGAVDMAKRLRRAEALSKLAEMDAPLMCSEGVNYEPLGSAIDRHAALAVSAAYRSADRR</sequence>
<proteinExistence type="predicted"/>
<protein>
    <submittedName>
        <fullName evidence="1">Uncharacterized protein</fullName>
    </submittedName>
</protein>
<gene>
    <name evidence="1" type="ordered locus">MexAM1_META1p3984</name>
</gene>
<name>C5B0S7_METEA</name>
<dbReference type="RefSeq" id="WP_015857178.1">
    <property type="nucleotide sequence ID" value="NC_012808.1"/>
</dbReference>
<dbReference type="KEGG" id="mea:Mex_1p3984"/>